<feature type="coiled-coil region" evidence="1">
    <location>
        <begin position="333"/>
        <end position="375"/>
    </location>
</feature>
<proteinExistence type="predicted"/>
<keyword evidence="1" id="KW-0175">Coiled coil</keyword>
<gene>
    <name evidence="2" type="ORF">AAND1436_LOCUS11316</name>
</gene>
<evidence type="ECO:0000313" key="2">
    <source>
        <dbReference type="EMBL" id="CAD9398129.1"/>
    </source>
</evidence>
<evidence type="ECO:0000256" key="1">
    <source>
        <dbReference type="SAM" id="Coils"/>
    </source>
</evidence>
<dbReference type="EMBL" id="HBGQ01022819">
    <property type="protein sequence ID" value="CAD9398129.1"/>
    <property type="molecule type" value="Transcribed_RNA"/>
</dbReference>
<organism evidence="2">
    <name type="scientific">Alexandrium andersonii</name>
    <dbReference type="NCBI Taxonomy" id="327968"/>
    <lineage>
        <taxon>Eukaryota</taxon>
        <taxon>Sar</taxon>
        <taxon>Alveolata</taxon>
        <taxon>Dinophyceae</taxon>
        <taxon>Gonyaulacales</taxon>
        <taxon>Pyrocystaceae</taxon>
        <taxon>Alexandrium</taxon>
    </lineage>
</organism>
<sequence>MDFAWAVGAVVEACGDAVESAASFMKDTAGAIKHHFDNAITMIPHFTFGTGDREKFTQHCVAFHKVSVKTTDTLFYGVCHKEGGACIRQGYRNASSMVSYVRESETTMTEVTKYSTLQRVEVHGTRRQLVKVKKQITQIKTVKIEFFETDKKMHAIRRATETSGADKMITAHVSMKVTKVQTKVITAKLRALHTHARDHAGVMQFSLSKCIKTGELKIMGTFADMEAGVETLGMACTHFGMDILHTLEMHGPQTELAKVKGILGSTAAAAVSAVKAEEKAAEAAVFSAYNWLKNSLLSVEKKAEEKLYEAKAVCEAVEKAAYDTVTDDVIAARNKVCETIESMEKQAEEMAQTAYQNAMKAEKMVEDEVKDLAKQSYKSAMEAYSEVRQAADEAARKEYERAIKAEMSIEEAVEAAHKAADKAASAAKEEMIDAAEAAASELAAAEAGIAAAEKKELEQAVVTTKAAADFCGKAVEATASTVSKEARALMLKLHSSFQPKTTEVVMVKYKKEVTTTTTEERIEIVNGRARAAAWSVTVTREQTYYITYEKHIIERSSPEEALKAAQKAADDAVKSVLGVWKKAETAASDAWGSAKDMVKKDEKAVIGMWNKGTSYALDEVTAVRNSMYAGVRVAEEEVDEAVEDVAWAVNTVVEDVSDAIDAAHNSLAGRIKSWYDALKAAEVKGLRVIADAADNRADAVERKQKVCC</sequence>
<protein>
    <submittedName>
        <fullName evidence="2">Uncharacterized protein</fullName>
    </submittedName>
</protein>
<accession>A0A7S2FJ12</accession>
<name>A0A7S2FJ12_9DINO</name>
<dbReference type="AlphaFoldDB" id="A0A7S2FJ12"/>
<reference evidence="2" key="1">
    <citation type="submission" date="2021-01" db="EMBL/GenBank/DDBJ databases">
        <authorList>
            <person name="Corre E."/>
            <person name="Pelletier E."/>
            <person name="Niang G."/>
            <person name="Scheremetjew M."/>
            <person name="Finn R."/>
            <person name="Kale V."/>
            <person name="Holt S."/>
            <person name="Cochrane G."/>
            <person name="Meng A."/>
            <person name="Brown T."/>
            <person name="Cohen L."/>
        </authorList>
    </citation>
    <scope>NUCLEOTIDE SEQUENCE</scope>
    <source>
        <strain evidence="2">CCMP2222</strain>
    </source>
</reference>